<proteinExistence type="predicted"/>
<protein>
    <submittedName>
        <fullName evidence="2">Uncharacterized protein</fullName>
    </submittedName>
</protein>
<comment type="caution">
    <text evidence="2">The sequence shown here is derived from an EMBL/GenBank/DDBJ whole genome shotgun (WGS) entry which is preliminary data.</text>
</comment>
<feature type="region of interest" description="Disordered" evidence="1">
    <location>
        <begin position="1"/>
        <end position="25"/>
    </location>
</feature>
<organism evidence="2 3">
    <name type="scientific">Eumeta variegata</name>
    <name type="common">Bagworm moth</name>
    <name type="synonym">Eumeta japonica</name>
    <dbReference type="NCBI Taxonomy" id="151549"/>
    <lineage>
        <taxon>Eukaryota</taxon>
        <taxon>Metazoa</taxon>
        <taxon>Ecdysozoa</taxon>
        <taxon>Arthropoda</taxon>
        <taxon>Hexapoda</taxon>
        <taxon>Insecta</taxon>
        <taxon>Pterygota</taxon>
        <taxon>Neoptera</taxon>
        <taxon>Endopterygota</taxon>
        <taxon>Lepidoptera</taxon>
        <taxon>Glossata</taxon>
        <taxon>Ditrysia</taxon>
        <taxon>Tineoidea</taxon>
        <taxon>Psychidae</taxon>
        <taxon>Oiketicinae</taxon>
        <taxon>Eumeta</taxon>
    </lineage>
</organism>
<sequence>MRSGRPAGRRRRPSDARSSREAYPEELHERDLVAVLFGAPAQTTFALAPIRQGSERQRISAAPSASPDWGWTPGRDHAHHHRRQGMLSTKADDSPTHLMGDGSLIRHPLDENRSAALLVKLQMSHTSEKRHFSLIDGAILAPYIGWGNYIK</sequence>
<name>A0A4C2ADX9_EUMVA</name>
<dbReference type="EMBL" id="BGZK01003050">
    <property type="protein sequence ID" value="GBP98022.1"/>
    <property type="molecule type" value="Genomic_DNA"/>
</dbReference>
<evidence type="ECO:0000313" key="3">
    <source>
        <dbReference type="Proteomes" id="UP000299102"/>
    </source>
</evidence>
<accession>A0A4C2ADX9</accession>
<feature type="region of interest" description="Disordered" evidence="1">
    <location>
        <begin position="49"/>
        <end position="96"/>
    </location>
</feature>
<feature type="compositionally biased region" description="Basic and acidic residues" evidence="1">
    <location>
        <begin position="13"/>
        <end position="25"/>
    </location>
</feature>
<dbReference type="AlphaFoldDB" id="A0A4C2ADX9"/>
<gene>
    <name evidence="2" type="ORF">EVAR_96433_1</name>
</gene>
<reference evidence="2 3" key="1">
    <citation type="journal article" date="2019" name="Commun. Biol.">
        <title>The bagworm genome reveals a unique fibroin gene that provides high tensile strength.</title>
        <authorList>
            <person name="Kono N."/>
            <person name="Nakamura H."/>
            <person name="Ohtoshi R."/>
            <person name="Tomita M."/>
            <person name="Numata K."/>
            <person name="Arakawa K."/>
        </authorList>
    </citation>
    <scope>NUCLEOTIDE SEQUENCE [LARGE SCALE GENOMIC DNA]</scope>
</reference>
<evidence type="ECO:0000313" key="2">
    <source>
        <dbReference type="EMBL" id="GBP98022.1"/>
    </source>
</evidence>
<dbReference type="Proteomes" id="UP000299102">
    <property type="component" value="Unassembled WGS sequence"/>
</dbReference>
<evidence type="ECO:0000256" key="1">
    <source>
        <dbReference type="SAM" id="MobiDB-lite"/>
    </source>
</evidence>
<keyword evidence="3" id="KW-1185">Reference proteome</keyword>